<organism evidence="9 10">
    <name type="scientific">Bhargavaea cecembensis</name>
    <dbReference type="NCBI Taxonomy" id="394098"/>
    <lineage>
        <taxon>Bacteria</taxon>
        <taxon>Bacillati</taxon>
        <taxon>Bacillota</taxon>
        <taxon>Bacilli</taxon>
        <taxon>Bacillales</taxon>
        <taxon>Caryophanaceae</taxon>
        <taxon>Bhargavaea</taxon>
    </lineage>
</organism>
<dbReference type="GO" id="GO:0005886">
    <property type="term" value="C:plasma membrane"/>
    <property type="evidence" value="ECO:0007669"/>
    <property type="project" value="UniProtKB-SubCell"/>
</dbReference>
<keyword evidence="3" id="KW-0997">Cell inner membrane</keyword>
<dbReference type="RefSeq" id="WP_063180553.1">
    <property type="nucleotide sequence ID" value="NZ_LQNT01000009.1"/>
</dbReference>
<feature type="transmembrane region" description="Helical" evidence="7">
    <location>
        <begin position="170"/>
        <end position="190"/>
    </location>
</feature>
<keyword evidence="2" id="KW-1003">Cell membrane</keyword>
<name>A0A161RFJ1_9BACL</name>
<feature type="transmembrane region" description="Helical" evidence="7">
    <location>
        <begin position="110"/>
        <end position="130"/>
    </location>
</feature>
<dbReference type="GO" id="GO:0022857">
    <property type="term" value="F:transmembrane transporter activity"/>
    <property type="evidence" value="ECO:0007669"/>
    <property type="project" value="TreeGrafter"/>
</dbReference>
<gene>
    <name evidence="9" type="ORF">AV656_07460</name>
</gene>
<evidence type="ECO:0000256" key="4">
    <source>
        <dbReference type="ARBA" id="ARBA00022692"/>
    </source>
</evidence>
<evidence type="ECO:0000256" key="6">
    <source>
        <dbReference type="ARBA" id="ARBA00023136"/>
    </source>
</evidence>
<dbReference type="NCBIfam" id="TIGR00786">
    <property type="entry name" value="dctM"/>
    <property type="match status" value="1"/>
</dbReference>
<sequence>MSILLLIILSVLFFLNVPIAIALGLSTTLIVLMTGTLDLSTLPHRMFTTLDSFPLLAAPFFILAGKIMEHGGISEKIVNFANSLVGHFRGGLGHVSVVACMFFAALSGSAVATTAAVGGLLVPAMVKAGYDRGFSASVQAAGGTTGVMIPPSVPMVMFAVSAGVSVGDLFIAGIVPGIFVGLTLMIWTYIYSVRAKIEIKQRASMKEIFTALGQSVLAILMPIIILGGIYGGYFTPTEASVIAVVYGLLVGALVYRQITWKVLKKILLETVTVVSALSFIIATASFFGFYLTIEQVPQQIGGMITNADIAPIVVVLLIVALLLVVGMFMDEISAIIILTPILLPVVVAIGMDPIHFGVIMVINLAIGLLTPPVGLSMFVAAKVANIEHDKLIKPLLPFIFILVIDVLILYLIPEISLGLLELQKD</sequence>
<dbReference type="AlphaFoldDB" id="A0A161RFJ1"/>
<proteinExistence type="predicted"/>
<evidence type="ECO:0000256" key="5">
    <source>
        <dbReference type="ARBA" id="ARBA00022989"/>
    </source>
</evidence>
<dbReference type="OrthoDB" id="9785600at2"/>
<dbReference type="Pfam" id="PF06808">
    <property type="entry name" value="DctM"/>
    <property type="match status" value="1"/>
</dbReference>
<feature type="transmembrane region" description="Helical" evidence="7">
    <location>
        <begin position="267"/>
        <end position="291"/>
    </location>
</feature>
<feature type="transmembrane region" description="Helical" evidence="7">
    <location>
        <begin position="303"/>
        <end position="325"/>
    </location>
</feature>
<feature type="transmembrane region" description="Helical" evidence="7">
    <location>
        <begin position="239"/>
        <end position="255"/>
    </location>
</feature>
<evidence type="ECO:0000313" key="10">
    <source>
        <dbReference type="Proteomes" id="UP000076490"/>
    </source>
</evidence>
<feature type="transmembrane region" description="Helical" evidence="7">
    <location>
        <begin position="142"/>
        <end position="164"/>
    </location>
</feature>
<comment type="subcellular location">
    <subcellularLocation>
        <location evidence="1">Cell inner membrane</location>
        <topology evidence="1">Multi-pass membrane protein</topology>
    </subcellularLocation>
</comment>
<feature type="transmembrane region" description="Helical" evidence="7">
    <location>
        <begin position="211"/>
        <end position="233"/>
    </location>
</feature>
<keyword evidence="5 7" id="KW-1133">Transmembrane helix</keyword>
<dbReference type="Proteomes" id="UP000076490">
    <property type="component" value="Unassembled WGS sequence"/>
</dbReference>
<dbReference type="InterPro" id="IPR004681">
    <property type="entry name" value="TRAP_DctM"/>
</dbReference>
<feature type="domain" description="TRAP C4-dicarboxylate transport system permease DctM subunit" evidence="8">
    <location>
        <begin position="6"/>
        <end position="415"/>
    </location>
</feature>
<feature type="transmembrane region" description="Helical" evidence="7">
    <location>
        <begin position="357"/>
        <end position="379"/>
    </location>
</feature>
<evidence type="ECO:0000256" key="3">
    <source>
        <dbReference type="ARBA" id="ARBA00022519"/>
    </source>
</evidence>
<feature type="transmembrane region" description="Helical" evidence="7">
    <location>
        <begin position="332"/>
        <end position="351"/>
    </location>
</feature>
<dbReference type="EMBL" id="LQNT01000009">
    <property type="protein sequence ID" value="KZE38732.1"/>
    <property type="molecule type" value="Genomic_DNA"/>
</dbReference>
<comment type="caution">
    <text evidence="9">The sequence shown here is derived from an EMBL/GenBank/DDBJ whole genome shotgun (WGS) entry which is preliminary data.</text>
</comment>
<protein>
    <submittedName>
        <fullName evidence="9">C4-dicarboxylate ABC transporter permease</fullName>
    </submittedName>
</protein>
<dbReference type="PANTHER" id="PTHR33362">
    <property type="entry name" value="SIALIC ACID TRAP TRANSPORTER PERMEASE PROTEIN SIAT-RELATED"/>
    <property type="match status" value="1"/>
</dbReference>
<keyword evidence="4 7" id="KW-0812">Transmembrane</keyword>
<evidence type="ECO:0000256" key="7">
    <source>
        <dbReference type="SAM" id="Phobius"/>
    </source>
</evidence>
<reference evidence="9 10" key="1">
    <citation type="submission" date="2016-01" db="EMBL/GenBank/DDBJ databases">
        <title>Whole genome sequencing of Bhargavaea cecembensis T14.</title>
        <authorList>
            <person name="Hong K.W."/>
        </authorList>
    </citation>
    <scope>NUCLEOTIDE SEQUENCE [LARGE SCALE GENOMIC DNA]</scope>
    <source>
        <strain evidence="9 10">T14</strain>
    </source>
</reference>
<evidence type="ECO:0000256" key="1">
    <source>
        <dbReference type="ARBA" id="ARBA00004429"/>
    </source>
</evidence>
<evidence type="ECO:0000256" key="2">
    <source>
        <dbReference type="ARBA" id="ARBA00022475"/>
    </source>
</evidence>
<dbReference type="InterPro" id="IPR010656">
    <property type="entry name" value="DctM"/>
</dbReference>
<evidence type="ECO:0000313" key="9">
    <source>
        <dbReference type="EMBL" id="KZE38732.1"/>
    </source>
</evidence>
<feature type="transmembrane region" description="Helical" evidence="7">
    <location>
        <begin position="391"/>
        <end position="412"/>
    </location>
</feature>
<dbReference type="PANTHER" id="PTHR33362:SF3">
    <property type="entry name" value="SIALIC ACID TRAP TRANSPORTER PERMEASE PROTEIN SIAT"/>
    <property type="match status" value="1"/>
</dbReference>
<accession>A0A161RFJ1</accession>
<keyword evidence="6 7" id="KW-0472">Membrane</keyword>
<evidence type="ECO:0000259" key="8">
    <source>
        <dbReference type="Pfam" id="PF06808"/>
    </source>
</evidence>
<dbReference type="PIRSF" id="PIRSF006066">
    <property type="entry name" value="HI0050"/>
    <property type="match status" value="1"/>
</dbReference>